<feature type="chain" id="PRO_5002888916" description="Porin" evidence="1">
    <location>
        <begin position="21"/>
        <end position="448"/>
    </location>
</feature>
<dbReference type="KEGG" id="geo:Geob_2192"/>
<accession>B9M9H4</accession>
<dbReference type="eggNOG" id="ENOG50338CY">
    <property type="taxonomic scope" value="Bacteria"/>
</dbReference>
<dbReference type="Proteomes" id="UP000007721">
    <property type="component" value="Chromosome"/>
</dbReference>
<dbReference type="EMBL" id="CP001390">
    <property type="protein sequence ID" value="ACM20546.1"/>
    <property type="molecule type" value="Genomic_DNA"/>
</dbReference>
<dbReference type="AlphaFoldDB" id="B9M9H4"/>
<protein>
    <recommendedName>
        <fullName evidence="4">Porin</fullName>
    </recommendedName>
</protein>
<dbReference type="RefSeq" id="WP_012647275.1">
    <property type="nucleotide sequence ID" value="NC_011979.1"/>
</dbReference>
<sequence length="448" mass="47812">MRRLFIYVLAAGMLAVPAAAQEIPRDVPQTTYNCDFDPACEVSPGIYGKMSSPVSSKFKLSIGGFVKLDYIYNSVNLGSANTIGTVATLQPNGIPKSGSAAGKQDQSLFSVRQSRLWFKADGPPLLGAKTGALIETDFFGSGGSSAESANMRIRLAYGTLDWTDTQFLFGQSWDLFAPAAASTLDFGHGQTAGNPTTPRVPQLRVTRKVTLDDRNSLKLIAALQNPIQNTNTANGTPGETWGAKPNVAGQAMFVSKALGVAPGFWGLPMNSFTAGLFGLYGNQEVAGNSHTVDSWGYGFYTFVPLLKSADGKSRKMTASFEGQAYTAANMAFNYATVSPLVGSAGDKTGAKGYGLFSQAIFYPLQNLGFTAGYGMRGARNQAAYVNSGIKDFQRSSSQAYANVAYDLNAAVRVATEYQYVSTRYGNVTAGTSDLGHANVFRFSLIYFF</sequence>
<proteinExistence type="predicted"/>
<keyword evidence="3" id="KW-1185">Reference proteome</keyword>
<dbReference type="OrthoDB" id="9802177at2"/>
<evidence type="ECO:0000313" key="3">
    <source>
        <dbReference type="Proteomes" id="UP000007721"/>
    </source>
</evidence>
<evidence type="ECO:0000313" key="2">
    <source>
        <dbReference type="EMBL" id="ACM20546.1"/>
    </source>
</evidence>
<keyword evidence="1" id="KW-0732">Signal</keyword>
<organism evidence="2 3">
    <name type="scientific">Geotalea daltonii (strain DSM 22248 / JCM 15807 / FRC-32)</name>
    <name type="common">Geobacter daltonii</name>
    <dbReference type="NCBI Taxonomy" id="316067"/>
    <lineage>
        <taxon>Bacteria</taxon>
        <taxon>Pseudomonadati</taxon>
        <taxon>Thermodesulfobacteriota</taxon>
        <taxon>Desulfuromonadia</taxon>
        <taxon>Geobacterales</taxon>
        <taxon>Geobacteraceae</taxon>
        <taxon>Geotalea</taxon>
    </lineage>
</organism>
<evidence type="ECO:0000256" key="1">
    <source>
        <dbReference type="SAM" id="SignalP"/>
    </source>
</evidence>
<name>B9M9H4_GEODF</name>
<dbReference type="HOGENOM" id="CLU_651747_0_0_7"/>
<evidence type="ECO:0008006" key="4">
    <source>
        <dbReference type="Google" id="ProtNLM"/>
    </source>
</evidence>
<reference evidence="2 3" key="1">
    <citation type="submission" date="2009-01" db="EMBL/GenBank/DDBJ databases">
        <title>Complete sequence of Geobacter sp. FRC-32.</title>
        <authorList>
            <consortium name="US DOE Joint Genome Institute"/>
            <person name="Lucas S."/>
            <person name="Copeland A."/>
            <person name="Lapidus A."/>
            <person name="Glavina del Rio T."/>
            <person name="Dalin E."/>
            <person name="Tice H."/>
            <person name="Bruce D."/>
            <person name="Goodwin L."/>
            <person name="Pitluck S."/>
            <person name="Saunders E."/>
            <person name="Brettin T."/>
            <person name="Detter J.C."/>
            <person name="Han C."/>
            <person name="Larimer F."/>
            <person name="Land M."/>
            <person name="Hauser L."/>
            <person name="Kyrpides N."/>
            <person name="Ovchinnikova G."/>
            <person name="Kostka J."/>
            <person name="Richardson P."/>
        </authorList>
    </citation>
    <scope>NUCLEOTIDE SEQUENCE [LARGE SCALE GENOMIC DNA]</scope>
    <source>
        <strain evidence="3">DSM 22248 / JCM 15807 / FRC-32</strain>
    </source>
</reference>
<gene>
    <name evidence="2" type="ordered locus">Geob_2192</name>
</gene>
<feature type="signal peptide" evidence="1">
    <location>
        <begin position="1"/>
        <end position="20"/>
    </location>
</feature>
<dbReference type="STRING" id="316067.Geob_2192"/>
<dbReference type="SUPFAM" id="SSF56935">
    <property type="entry name" value="Porins"/>
    <property type="match status" value="1"/>
</dbReference>